<dbReference type="InterPro" id="IPR046358">
    <property type="entry name" value="Flagellin_C"/>
</dbReference>
<keyword evidence="7" id="KW-0969">Cilium</keyword>
<gene>
    <name evidence="7" type="ORF">ACFFGE_11950</name>
</gene>
<name>A0ABV6R4N1_9CAUL</name>
<comment type="subunit">
    <text evidence="2">In C.crescentus, the flagellar filament is composed of multiple flagellins of 29 kDa; 27 kDa and 25 kDa.</text>
</comment>
<evidence type="ECO:0000259" key="5">
    <source>
        <dbReference type="Pfam" id="PF00669"/>
    </source>
</evidence>
<comment type="caution">
    <text evidence="7">The sequence shown here is derived from an EMBL/GenBank/DDBJ whole genome shotgun (WGS) entry which is preliminary data.</text>
</comment>
<evidence type="ECO:0000259" key="6">
    <source>
        <dbReference type="Pfam" id="PF00700"/>
    </source>
</evidence>
<keyword evidence="7" id="KW-0966">Cell projection</keyword>
<accession>A0ABV6R4N1</accession>
<reference evidence="7 8" key="1">
    <citation type="submission" date="2024-09" db="EMBL/GenBank/DDBJ databases">
        <authorList>
            <person name="Sun Q."/>
            <person name="Mori K."/>
        </authorList>
    </citation>
    <scope>NUCLEOTIDE SEQUENCE [LARGE SCALE GENOMIC DNA]</scope>
    <source>
        <strain evidence="7 8">NCAIM B.02621</strain>
    </source>
</reference>
<dbReference type="PANTHER" id="PTHR42792:SF2">
    <property type="entry name" value="FLAGELLIN"/>
    <property type="match status" value="1"/>
</dbReference>
<evidence type="ECO:0000256" key="2">
    <source>
        <dbReference type="ARBA" id="ARBA00011829"/>
    </source>
</evidence>
<dbReference type="Pfam" id="PF00700">
    <property type="entry name" value="Flagellin_C"/>
    <property type="match status" value="1"/>
</dbReference>
<dbReference type="InterPro" id="IPR001029">
    <property type="entry name" value="Flagellin_N"/>
</dbReference>
<evidence type="ECO:0000313" key="7">
    <source>
        <dbReference type="EMBL" id="MFC0634584.1"/>
    </source>
</evidence>
<dbReference type="EMBL" id="JBHLSW010000007">
    <property type="protein sequence ID" value="MFC0634584.1"/>
    <property type="molecule type" value="Genomic_DNA"/>
</dbReference>
<dbReference type="Proteomes" id="UP001589906">
    <property type="component" value="Unassembled WGS sequence"/>
</dbReference>
<comment type="function">
    <text evidence="4">Flagellin is the subunit protein which polymerizes to form the filaments of bacterial flagella.</text>
</comment>
<keyword evidence="7" id="KW-0282">Flagellum</keyword>
<dbReference type="SUPFAM" id="SSF64518">
    <property type="entry name" value="Phase 1 flagellin"/>
    <property type="match status" value="1"/>
</dbReference>
<evidence type="ECO:0000313" key="8">
    <source>
        <dbReference type="Proteomes" id="UP001589906"/>
    </source>
</evidence>
<dbReference type="InterPro" id="IPR001492">
    <property type="entry name" value="Flagellin"/>
</dbReference>
<organism evidence="7 8">
    <name type="scientific">Brevundimonas balnearis</name>
    <dbReference type="NCBI Taxonomy" id="1572858"/>
    <lineage>
        <taxon>Bacteria</taxon>
        <taxon>Pseudomonadati</taxon>
        <taxon>Pseudomonadota</taxon>
        <taxon>Alphaproteobacteria</taxon>
        <taxon>Caulobacterales</taxon>
        <taxon>Caulobacteraceae</taxon>
        <taxon>Brevundimonas</taxon>
    </lineage>
</organism>
<dbReference type="RefSeq" id="WP_376836628.1">
    <property type="nucleotide sequence ID" value="NZ_JBHLSW010000007.1"/>
</dbReference>
<feature type="domain" description="Flagellin C-terminal" evidence="6">
    <location>
        <begin position="191"/>
        <end position="272"/>
    </location>
</feature>
<dbReference type="Pfam" id="PF00669">
    <property type="entry name" value="Flagellin_N"/>
    <property type="match status" value="1"/>
</dbReference>
<evidence type="ECO:0000256" key="1">
    <source>
        <dbReference type="ARBA" id="ARBA00005709"/>
    </source>
</evidence>
<sequence>MALNSVNTNYGAMIALQNLNSTNAELTTVQGRINTGKKVATAKDNGAIWAIAQGQRAEIGALNAVKESLQRGQSAVDVSLAAGESISDLLVQLKEKALAATDTSLSSSARDALNEDFTAIRDQITTVIENAEFNGLNLLDGSLTGGYAALANVSGGTIDIDGEDLSLSGSIVTLGAADDIATSTDATAALSAVNASIANVSAALARLGTGSKALGTHLTFVGKLSDALEAGVGNLVDADLAKESARLQALQTKQQLGVQALSIANSSTSVLLGLFR</sequence>
<evidence type="ECO:0000256" key="3">
    <source>
        <dbReference type="ARBA" id="ARBA00023143"/>
    </source>
</evidence>
<comment type="subcellular location">
    <subcellularLocation>
        <location evidence="4">Secreted</location>
    </subcellularLocation>
    <subcellularLocation>
        <location evidence="4">Bacterial flagellum</location>
    </subcellularLocation>
</comment>
<dbReference type="Gene3D" id="1.20.1330.10">
    <property type="entry name" value="f41 fragment of flagellin, N-terminal domain"/>
    <property type="match status" value="1"/>
</dbReference>
<keyword evidence="8" id="KW-1185">Reference proteome</keyword>
<keyword evidence="4" id="KW-0964">Secreted</keyword>
<protein>
    <recommendedName>
        <fullName evidence="4">Flagellin</fullName>
    </recommendedName>
</protein>
<evidence type="ECO:0000256" key="4">
    <source>
        <dbReference type="RuleBase" id="RU362073"/>
    </source>
</evidence>
<dbReference type="PANTHER" id="PTHR42792">
    <property type="entry name" value="FLAGELLIN"/>
    <property type="match status" value="1"/>
</dbReference>
<feature type="domain" description="Flagellin N-terminal" evidence="5">
    <location>
        <begin position="6"/>
        <end position="143"/>
    </location>
</feature>
<keyword evidence="3 4" id="KW-0975">Bacterial flagellum</keyword>
<comment type="similarity">
    <text evidence="1 4">Belongs to the bacterial flagellin family.</text>
</comment>
<proteinExistence type="inferred from homology"/>